<sequence length="260" mass="28741">MIKMEYKNLIMERKEHVGIITMNRPYTLNALNSDLMSEMLTAFEELEGDERIGAIVLKGAGKSFCTGHDLKELATLSPLDRRDVFGRSVKIWEYIARMTKPVIAAVHGYATAAGCGMAAACDLVIASEDAKFQTPGVDIGVFCITPMVPLSRSVGMKRSVEMLFTGDIISAKEAEKIGLVNKVVPNDKLIDSALELAKRISEKSWAALHIGKPAFYSIFDMDYIHALEYARDLITLASTSEETVEGITAILEKRAPRWKH</sequence>
<gene>
    <name evidence="6" type="ORF">EF807_02405</name>
</gene>
<organism evidence="6 7">
    <name type="scientific">Candidatus Methanolliviera hydrocarbonicum</name>
    <dbReference type="NCBI Taxonomy" id="2491085"/>
    <lineage>
        <taxon>Archaea</taxon>
        <taxon>Methanobacteriati</taxon>
        <taxon>Methanobacteriota</taxon>
        <taxon>Candidatus Methanoliparia</taxon>
        <taxon>Candidatus Methanoliparales</taxon>
        <taxon>Candidatus Methanollivieraceae</taxon>
        <taxon>Candidatus Methanolliviera</taxon>
    </lineage>
</organism>
<comment type="function">
    <text evidence="4">May play a role in fatty acid biosynthesis and insulin sensitivity.</text>
</comment>
<evidence type="ECO:0000313" key="7">
    <source>
        <dbReference type="Proteomes" id="UP000320766"/>
    </source>
</evidence>
<comment type="caution">
    <text evidence="6">The sequence shown here is derived from an EMBL/GenBank/DDBJ whole genome shotgun (WGS) entry which is preliminary data.</text>
</comment>
<keyword evidence="2" id="KW-0809">Transit peptide</keyword>
<dbReference type="InterPro" id="IPR052377">
    <property type="entry name" value="Mitochondrial_ECH-domain"/>
</dbReference>
<dbReference type="AlphaFoldDB" id="A0A520KXX7"/>
<keyword evidence="1" id="KW-0276">Fatty acid metabolism</keyword>
<evidence type="ECO:0000256" key="2">
    <source>
        <dbReference type="ARBA" id="ARBA00022946"/>
    </source>
</evidence>
<dbReference type="GO" id="GO:0016836">
    <property type="term" value="F:hydro-lyase activity"/>
    <property type="evidence" value="ECO:0007669"/>
    <property type="project" value="TreeGrafter"/>
</dbReference>
<accession>A0A520KXX7</accession>
<dbReference type="Gene3D" id="1.10.12.10">
    <property type="entry name" value="Lyase 2-enoyl-coa Hydratase, Chain A, domain 2"/>
    <property type="match status" value="1"/>
</dbReference>
<proteinExistence type="predicted"/>
<dbReference type="GO" id="GO:0006631">
    <property type="term" value="P:fatty acid metabolic process"/>
    <property type="evidence" value="ECO:0007669"/>
    <property type="project" value="UniProtKB-KW"/>
</dbReference>
<dbReference type="Gene3D" id="3.90.226.10">
    <property type="entry name" value="2-enoyl-CoA Hydratase, Chain A, domain 1"/>
    <property type="match status" value="1"/>
</dbReference>
<dbReference type="Proteomes" id="UP000320766">
    <property type="component" value="Unassembled WGS sequence"/>
</dbReference>
<evidence type="ECO:0000313" key="6">
    <source>
        <dbReference type="EMBL" id="RZN71356.1"/>
    </source>
</evidence>
<name>A0A520KXX7_9EURY</name>
<dbReference type="SUPFAM" id="SSF52096">
    <property type="entry name" value="ClpP/crotonase"/>
    <property type="match status" value="1"/>
</dbReference>
<evidence type="ECO:0000256" key="5">
    <source>
        <dbReference type="ARBA" id="ARBA00040545"/>
    </source>
</evidence>
<keyword evidence="3" id="KW-0443">Lipid metabolism</keyword>
<dbReference type="Pfam" id="PF00378">
    <property type="entry name" value="ECH_1"/>
    <property type="match status" value="1"/>
</dbReference>
<evidence type="ECO:0000256" key="4">
    <source>
        <dbReference type="ARBA" id="ARBA00037410"/>
    </source>
</evidence>
<dbReference type="InterPro" id="IPR001753">
    <property type="entry name" value="Enoyl-CoA_hydra/iso"/>
</dbReference>
<evidence type="ECO:0000256" key="1">
    <source>
        <dbReference type="ARBA" id="ARBA00022832"/>
    </source>
</evidence>
<dbReference type="CDD" id="cd06558">
    <property type="entry name" value="crotonase-like"/>
    <property type="match status" value="1"/>
</dbReference>
<dbReference type="EMBL" id="RXIL01000041">
    <property type="protein sequence ID" value="RZN71356.1"/>
    <property type="molecule type" value="Genomic_DNA"/>
</dbReference>
<protein>
    <recommendedName>
        <fullName evidence="5">Enoyl-CoA hydratase domain-containing protein 3, mitochondrial</fullName>
    </recommendedName>
</protein>
<dbReference type="PANTHER" id="PTHR43602:SF1">
    <property type="entry name" value="ENOYL-COA HYDRATASE DOMAIN-CONTAINING PROTEIN 3, MITOCHONDRIAL"/>
    <property type="match status" value="1"/>
</dbReference>
<dbReference type="PANTHER" id="PTHR43602">
    <property type="match status" value="1"/>
</dbReference>
<reference evidence="6 7" key="1">
    <citation type="journal article" date="2019" name="Nat. Microbiol.">
        <title>Wide diversity of methane and short-chain alkane metabolisms in uncultured archaea.</title>
        <authorList>
            <person name="Borrel G."/>
            <person name="Adam P.S."/>
            <person name="McKay L.J."/>
            <person name="Chen L.X."/>
            <person name="Sierra-Garcia I.N."/>
            <person name="Sieber C.M."/>
            <person name="Letourneur Q."/>
            <person name="Ghozlane A."/>
            <person name="Andersen G.L."/>
            <person name="Li W.J."/>
            <person name="Hallam S.J."/>
            <person name="Muyzer G."/>
            <person name="de Oliveira V.M."/>
            <person name="Inskeep W.P."/>
            <person name="Banfield J.F."/>
            <person name="Gribaldo S."/>
        </authorList>
    </citation>
    <scope>NUCLEOTIDE SEQUENCE [LARGE SCALE GENOMIC DNA]</scope>
    <source>
        <strain evidence="6">NM1b</strain>
    </source>
</reference>
<evidence type="ECO:0000256" key="3">
    <source>
        <dbReference type="ARBA" id="ARBA00023098"/>
    </source>
</evidence>
<dbReference type="InterPro" id="IPR014748">
    <property type="entry name" value="Enoyl-CoA_hydra_C"/>
</dbReference>
<dbReference type="InterPro" id="IPR029045">
    <property type="entry name" value="ClpP/crotonase-like_dom_sf"/>
</dbReference>